<dbReference type="EMBL" id="JAAIUW010000012">
    <property type="protein sequence ID" value="KAF7808173.1"/>
    <property type="molecule type" value="Genomic_DNA"/>
</dbReference>
<dbReference type="Proteomes" id="UP000634136">
    <property type="component" value="Unassembled WGS sequence"/>
</dbReference>
<evidence type="ECO:0000313" key="2">
    <source>
        <dbReference type="Proteomes" id="UP000634136"/>
    </source>
</evidence>
<comment type="caution">
    <text evidence="1">The sequence shown here is derived from an EMBL/GenBank/DDBJ whole genome shotgun (WGS) entry which is preliminary data.</text>
</comment>
<sequence length="35" mass="3886">MTFHAITSPIRAINPLGFPNATRSDLLDSFVQQQV</sequence>
<proteinExistence type="predicted"/>
<dbReference type="AlphaFoldDB" id="A0A834W4F1"/>
<accession>A0A834W4F1</accession>
<evidence type="ECO:0000313" key="1">
    <source>
        <dbReference type="EMBL" id="KAF7808173.1"/>
    </source>
</evidence>
<protein>
    <submittedName>
        <fullName evidence="1">Uncharacterized protein</fullName>
    </submittedName>
</protein>
<organism evidence="1 2">
    <name type="scientific">Senna tora</name>
    <dbReference type="NCBI Taxonomy" id="362788"/>
    <lineage>
        <taxon>Eukaryota</taxon>
        <taxon>Viridiplantae</taxon>
        <taxon>Streptophyta</taxon>
        <taxon>Embryophyta</taxon>
        <taxon>Tracheophyta</taxon>
        <taxon>Spermatophyta</taxon>
        <taxon>Magnoliopsida</taxon>
        <taxon>eudicotyledons</taxon>
        <taxon>Gunneridae</taxon>
        <taxon>Pentapetalae</taxon>
        <taxon>rosids</taxon>
        <taxon>fabids</taxon>
        <taxon>Fabales</taxon>
        <taxon>Fabaceae</taxon>
        <taxon>Caesalpinioideae</taxon>
        <taxon>Cassia clade</taxon>
        <taxon>Senna</taxon>
    </lineage>
</organism>
<keyword evidence="2" id="KW-1185">Reference proteome</keyword>
<gene>
    <name evidence="1" type="ORF">G2W53_040334</name>
</gene>
<name>A0A834W4F1_9FABA</name>
<reference evidence="1" key="1">
    <citation type="submission" date="2020-09" db="EMBL/GenBank/DDBJ databases">
        <title>Genome-Enabled Discovery of Anthraquinone Biosynthesis in Senna tora.</title>
        <authorList>
            <person name="Kang S.-H."/>
            <person name="Pandey R.P."/>
            <person name="Lee C.-M."/>
            <person name="Sim J.-S."/>
            <person name="Jeong J.-T."/>
            <person name="Choi B.-S."/>
            <person name="Jung M."/>
            <person name="Ginzburg D."/>
            <person name="Zhao K."/>
            <person name="Won S.Y."/>
            <person name="Oh T.-J."/>
            <person name="Yu Y."/>
            <person name="Kim N.-H."/>
            <person name="Lee O.R."/>
            <person name="Lee T.-H."/>
            <person name="Bashyal P."/>
            <person name="Kim T.-S."/>
            <person name="Lee W.-H."/>
            <person name="Kawkins C."/>
            <person name="Kim C.-K."/>
            <person name="Kim J.S."/>
            <person name="Ahn B.O."/>
            <person name="Rhee S.Y."/>
            <person name="Sohng J.K."/>
        </authorList>
    </citation>
    <scope>NUCLEOTIDE SEQUENCE</scope>
    <source>
        <tissue evidence="1">Leaf</tissue>
    </source>
</reference>